<dbReference type="Pfam" id="PF01841">
    <property type="entry name" value="Transglut_core"/>
    <property type="match status" value="1"/>
</dbReference>
<feature type="domain" description="Transglutaminase-like" evidence="1">
    <location>
        <begin position="157"/>
        <end position="217"/>
    </location>
</feature>
<evidence type="ECO:0000259" key="1">
    <source>
        <dbReference type="SMART" id="SM00460"/>
    </source>
</evidence>
<keyword evidence="3" id="KW-1185">Reference proteome</keyword>
<dbReference type="SMART" id="SM00460">
    <property type="entry name" value="TGc"/>
    <property type="match status" value="1"/>
</dbReference>
<dbReference type="EMBL" id="JAVDRL010000012">
    <property type="protein sequence ID" value="MDR6533188.1"/>
    <property type="molecule type" value="Genomic_DNA"/>
</dbReference>
<dbReference type="Proteomes" id="UP001262754">
    <property type="component" value="Unassembled WGS sequence"/>
</dbReference>
<evidence type="ECO:0000313" key="2">
    <source>
        <dbReference type="EMBL" id="MDR6533188.1"/>
    </source>
</evidence>
<proteinExistence type="predicted"/>
<gene>
    <name evidence="2" type="ORF">J2800_003950</name>
</gene>
<dbReference type="SUPFAM" id="SSF54001">
    <property type="entry name" value="Cysteine proteinases"/>
    <property type="match status" value="1"/>
</dbReference>
<name>A0ABU1N4C2_9CAUL</name>
<dbReference type="InterPro" id="IPR002931">
    <property type="entry name" value="Transglutaminase-like"/>
</dbReference>
<dbReference type="Gene3D" id="3.10.620.30">
    <property type="match status" value="1"/>
</dbReference>
<dbReference type="PANTHER" id="PTHR33490:SF12">
    <property type="entry name" value="BLL5557 PROTEIN"/>
    <property type="match status" value="1"/>
</dbReference>
<dbReference type="PANTHER" id="PTHR33490">
    <property type="entry name" value="BLR5614 PROTEIN-RELATED"/>
    <property type="match status" value="1"/>
</dbReference>
<accession>A0ABU1N4C2</accession>
<organism evidence="2 3">
    <name type="scientific">Caulobacter rhizosphaerae</name>
    <dbReference type="NCBI Taxonomy" id="2010972"/>
    <lineage>
        <taxon>Bacteria</taxon>
        <taxon>Pseudomonadati</taxon>
        <taxon>Pseudomonadota</taxon>
        <taxon>Alphaproteobacteria</taxon>
        <taxon>Caulobacterales</taxon>
        <taxon>Caulobacteraceae</taxon>
        <taxon>Caulobacter</taxon>
    </lineage>
</organism>
<dbReference type="RefSeq" id="WP_310034017.1">
    <property type="nucleotide sequence ID" value="NZ_JAVDRL010000012.1"/>
</dbReference>
<dbReference type="Gene3D" id="2.60.40.2250">
    <property type="match status" value="1"/>
</dbReference>
<reference evidence="2 3" key="1">
    <citation type="submission" date="2023-07" db="EMBL/GenBank/DDBJ databases">
        <title>Sorghum-associated microbial communities from plants grown in Nebraska, USA.</title>
        <authorList>
            <person name="Schachtman D."/>
        </authorList>
    </citation>
    <scope>NUCLEOTIDE SEQUENCE [LARGE SCALE GENOMIC DNA]</scope>
    <source>
        <strain evidence="2 3">DS2154</strain>
    </source>
</reference>
<sequence>MRVHVKARLDYDFPERVESLLQIEAAVADDQAVLDERLTFDPPVAVTRRDDPATGERRVVFTCQGRLAIAYDAVVEIAARDMALADAAQHAIAALPIDTLPYLRGSRYCPSDTFETIADQKFGGLRGGARVAAIVDWIIGHLEYRPCSDARTTALETYVERAGVCRDFAHLAVTLCRASDIPARVASVYAPALQPPDFHAVAEVFVGGRWRLLDPTGRAPVDGLVRIAYGRDAADVAFLTIFGKATMMAQSVMVTAI</sequence>
<protein>
    <submittedName>
        <fullName evidence="2">Transglutaminase-like putative cysteine protease</fullName>
    </submittedName>
</protein>
<dbReference type="InterPro" id="IPR038765">
    <property type="entry name" value="Papain-like_cys_pep_sf"/>
</dbReference>
<comment type="caution">
    <text evidence="2">The sequence shown here is derived from an EMBL/GenBank/DDBJ whole genome shotgun (WGS) entry which is preliminary data.</text>
</comment>
<evidence type="ECO:0000313" key="3">
    <source>
        <dbReference type="Proteomes" id="UP001262754"/>
    </source>
</evidence>